<dbReference type="AlphaFoldDB" id="A0A6A5EBL2"/>
<reference evidence="2 3" key="1">
    <citation type="submission" date="2019-06" db="EMBL/GenBank/DDBJ databases">
        <title>A chromosome-scale genome assembly of the European perch, Perca fluviatilis.</title>
        <authorList>
            <person name="Roques C."/>
            <person name="Zahm M."/>
            <person name="Cabau C."/>
            <person name="Klopp C."/>
            <person name="Bouchez O."/>
            <person name="Donnadieu C."/>
            <person name="Kuhl H."/>
            <person name="Gislard M."/>
            <person name="Guendouz S."/>
            <person name="Journot L."/>
            <person name="Haffray P."/>
            <person name="Bestin A."/>
            <person name="Morvezen R."/>
            <person name="Feron R."/>
            <person name="Wen M."/>
            <person name="Jouanno E."/>
            <person name="Herpin A."/>
            <person name="Schartl M."/>
            <person name="Postlethwait J."/>
            <person name="Schaerlinger B."/>
            <person name="Chardard D."/>
            <person name="Lecocq T."/>
            <person name="Poncet C."/>
            <person name="Jaffrelo L."/>
            <person name="Lampietro C."/>
            <person name="Guiguen Y."/>
        </authorList>
    </citation>
    <scope>NUCLEOTIDE SEQUENCE [LARGE SCALE GENOMIC DNA]</scope>
    <source>
        <tissue evidence="2">Blood</tissue>
    </source>
</reference>
<feature type="compositionally biased region" description="Basic and acidic residues" evidence="1">
    <location>
        <begin position="61"/>
        <end position="76"/>
    </location>
</feature>
<sequence>MNDTQRESLESPVTDLKTKKWNATKKKTKTTAGTKSCTILINHPVNSGPPHSFGENTGQKRPGERPGDVTKFVKRD</sequence>
<dbReference type="EMBL" id="VHII01000016">
    <property type="protein sequence ID" value="KAF1378250.1"/>
    <property type="molecule type" value="Genomic_DNA"/>
</dbReference>
<protein>
    <submittedName>
        <fullName evidence="2">Uncharacterized protein</fullName>
    </submittedName>
</protein>
<feature type="region of interest" description="Disordered" evidence="1">
    <location>
        <begin position="41"/>
        <end position="76"/>
    </location>
</feature>
<evidence type="ECO:0000313" key="3">
    <source>
        <dbReference type="Proteomes" id="UP000465112"/>
    </source>
</evidence>
<gene>
    <name evidence="2" type="ORF">PFLUV_G00188600</name>
</gene>
<comment type="caution">
    <text evidence="2">The sequence shown here is derived from an EMBL/GenBank/DDBJ whole genome shotgun (WGS) entry which is preliminary data.</text>
</comment>
<evidence type="ECO:0000256" key="1">
    <source>
        <dbReference type="SAM" id="MobiDB-lite"/>
    </source>
</evidence>
<proteinExistence type="predicted"/>
<organism evidence="2 3">
    <name type="scientific">Perca fluviatilis</name>
    <name type="common">European perch</name>
    <dbReference type="NCBI Taxonomy" id="8168"/>
    <lineage>
        <taxon>Eukaryota</taxon>
        <taxon>Metazoa</taxon>
        <taxon>Chordata</taxon>
        <taxon>Craniata</taxon>
        <taxon>Vertebrata</taxon>
        <taxon>Euteleostomi</taxon>
        <taxon>Actinopterygii</taxon>
        <taxon>Neopterygii</taxon>
        <taxon>Teleostei</taxon>
        <taxon>Neoteleostei</taxon>
        <taxon>Acanthomorphata</taxon>
        <taxon>Eupercaria</taxon>
        <taxon>Perciformes</taxon>
        <taxon>Percoidei</taxon>
        <taxon>Percidae</taxon>
        <taxon>Percinae</taxon>
        <taxon>Perca</taxon>
    </lineage>
</organism>
<evidence type="ECO:0000313" key="2">
    <source>
        <dbReference type="EMBL" id="KAF1378250.1"/>
    </source>
</evidence>
<keyword evidence="3" id="KW-1185">Reference proteome</keyword>
<name>A0A6A5EBL2_PERFL</name>
<dbReference type="Proteomes" id="UP000465112">
    <property type="component" value="Chromosome 16"/>
</dbReference>
<accession>A0A6A5EBL2</accession>